<gene>
    <name evidence="1" type="ORF">G1H10_22070</name>
</gene>
<dbReference type="EMBL" id="JAAGOA010000017">
    <property type="protein sequence ID" value="NEE02854.1"/>
    <property type="molecule type" value="Genomic_DNA"/>
</dbReference>
<organism evidence="1 2">
    <name type="scientific">Phytoactinopolyspora halotolerans</name>
    <dbReference type="NCBI Taxonomy" id="1981512"/>
    <lineage>
        <taxon>Bacteria</taxon>
        <taxon>Bacillati</taxon>
        <taxon>Actinomycetota</taxon>
        <taxon>Actinomycetes</taxon>
        <taxon>Jiangellales</taxon>
        <taxon>Jiangellaceae</taxon>
        <taxon>Phytoactinopolyspora</taxon>
    </lineage>
</organism>
<dbReference type="Proteomes" id="UP000475214">
    <property type="component" value="Unassembled WGS sequence"/>
</dbReference>
<name>A0A6L9SE08_9ACTN</name>
<protein>
    <submittedName>
        <fullName evidence="1">Extracellular solute-binding protein</fullName>
    </submittedName>
</protein>
<accession>A0A6L9SE08</accession>
<dbReference type="PANTHER" id="PTHR43649">
    <property type="entry name" value="ARABINOSE-BINDING PROTEIN-RELATED"/>
    <property type="match status" value="1"/>
</dbReference>
<dbReference type="PANTHER" id="PTHR43649:SF14">
    <property type="entry name" value="BLR3389 PROTEIN"/>
    <property type="match status" value="1"/>
</dbReference>
<dbReference type="InterPro" id="IPR006059">
    <property type="entry name" value="SBP"/>
</dbReference>
<sequence length="455" mass="49739">MTPSTHGSGTSIGRRTFLTALGVGGLALTTSACGTDGDSDDGDAAYLDSAGDPADASGSIDVWVLDEDALHPVSQESLDRFFYTPESNVTARLTDEPNDAYRDLLESSIDTEERPDIFFNWGGGSIRPYVRAGLVEDLTPYFDEDPDFRDTFLPSVLEAGQIDGRYYGIPMRTMQPKLMFYNTAVFNEVGVDIPATWQELLDAVDTFVDAGVTPVAVGGADAWTLLMWVEYITDRLGGEQVFLDIAEGTGEGWRHPVITEMVQSIRDLVDRGAFGHAFTSVAYDDSGPLLETGQAAMMLSGSWEYTKFLNADREFVHDRLAWGPFPVIDGGAGNPDNVAGNPTNYFSVHARSPLKEVAINYLRQEMGSDEYVQDLLDIGDIPAVADIEPLIEGHEHEAYFTFVYNMAANAPSFQLSWDQAIEQPQARPMLEAIRSVFLGDMDADGFVQANEDAAP</sequence>
<dbReference type="InterPro" id="IPR050490">
    <property type="entry name" value="Bact_solute-bd_prot1"/>
</dbReference>
<dbReference type="Pfam" id="PF01547">
    <property type="entry name" value="SBP_bac_1"/>
    <property type="match status" value="1"/>
</dbReference>
<keyword evidence="2" id="KW-1185">Reference proteome</keyword>
<reference evidence="1 2" key="1">
    <citation type="submission" date="2020-02" db="EMBL/GenBank/DDBJ databases">
        <authorList>
            <person name="Li X.-J."/>
            <person name="Han X.-M."/>
        </authorList>
    </citation>
    <scope>NUCLEOTIDE SEQUENCE [LARGE SCALE GENOMIC DNA]</scope>
    <source>
        <strain evidence="1 2">CCTCC AB 2017055</strain>
    </source>
</reference>
<evidence type="ECO:0000313" key="2">
    <source>
        <dbReference type="Proteomes" id="UP000475214"/>
    </source>
</evidence>
<dbReference type="PROSITE" id="PS51318">
    <property type="entry name" value="TAT"/>
    <property type="match status" value="1"/>
</dbReference>
<dbReference type="AlphaFoldDB" id="A0A6L9SE08"/>
<evidence type="ECO:0000313" key="1">
    <source>
        <dbReference type="EMBL" id="NEE02854.1"/>
    </source>
</evidence>
<dbReference type="RefSeq" id="WP_163741805.1">
    <property type="nucleotide sequence ID" value="NZ_JAAGOA010000017.1"/>
</dbReference>
<dbReference type="SUPFAM" id="SSF53850">
    <property type="entry name" value="Periplasmic binding protein-like II"/>
    <property type="match status" value="1"/>
</dbReference>
<comment type="caution">
    <text evidence="1">The sequence shown here is derived from an EMBL/GenBank/DDBJ whole genome shotgun (WGS) entry which is preliminary data.</text>
</comment>
<dbReference type="Gene3D" id="3.40.190.10">
    <property type="entry name" value="Periplasmic binding protein-like II"/>
    <property type="match status" value="2"/>
</dbReference>
<dbReference type="InterPro" id="IPR006311">
    <property type="entry name" value="TAT_signal"/>
</dbReference>
<proteinExistence type="predicted"/>